<dbReference type="PANTHER" id="PTHR35908">
    <property type="entry name" value="HYPOTHETICAL FUSION PROTEIN"/>
    <property type="match status" value="1"/>
</dbReference>
<name>A0ABV8TXN6_9ACTN</name>
<feature type="domain" description="VOC" evidence="1">
    <location>
        <begin position="4"/>
        <end position="116"/>
    </location>
</feature>
<proteinExistence type="predicted"/>
<dbReference type="InterPro" id="IPR041581">
    <property type="entry name" value="Glyoxalase_6"/>
</dbReference>
<dbReference type="Proteomes" id="UP001595823">
    <property type="component" value="Unassembled WGS sequence"/>
</dbReference>
<dbReference type="InterPro" id="IPR037523">
    <property type="entry name" value="VOC_core"/>
</dbReference>
<evidence type="ECO:0000259" key="1">
    <source>
        <dbReference type="PROSITE" id="PS51819"/>
    </source>
</evidence>
<dbReference type="RefSeq" id="WP_380620465.1">
    <property type="nucleotide sequence ID" value="NZ_JBHSDK010000013.1"/>
</dbReference>
<reference evidence="3" key="1">
    <citation type="journal article" date="2019" name="Int. J. Syst. Evol. Microbiol.">
        <title>The Global Catalogue of Microorganisms (GCM) 10K type strain sequencing project: providing services to taxonomists for standard genome sequencing and annotation.</title>
        <authorList>
            <consortium name="The Broad Institute Genomics Platform"/>
            <consortium name="The Broad Institute Genome Sequencing Center for Infectious Disease"/>
            <person name="Wu L."/>
            <person name="Ma J."/>
        </authorList>
    </citation>
    <scope>NUCLEOTIDE SEQUENCE [LARGE SCALE GENOMIC DNA]</scope>
    <source>
        <strain evidence="3">IBRC-M 10908</strain>
    </source>
</reference>
<sequence length="116" mass="13043">MATRLHTTVLDCPDPNALADFYQALLGLERLESEEDWASVGPSQTDKRLGFQLAPEFSPPAWPGAGELQMHLDFWVDDVETEHRRAIELGAKRLDASAPDFWVYADPAGHIFCLCW</sequence>
<evidence type="ECO:0000313" key="3">
    <source>
        <dbReference type="Proteomes" id="UP001595823"/>
    </source>
</evidence>
<dbReference type="InterPro" id="IPR029068">
    <property type="entry name" value="Glyas_Bleomycin-R_OHBP_Dase"/>
</dbReference>
<dbReference type="EMBL" id="JBHSDK010000013">
    <property type="protein sequence ID" value="MFC4335529.1"/>
    <property type="molecule type" value="Genomic_DNA"/>
</dbReference>
<evidence type="ECO:0000313" key="2">
    <source>
        <dbReference type="EMBL" id="MFC4335529.1"/>
    </source>
</evidence>
<comment type="caution">
    <text evidence="2">The sequence shown here is derived from an EMBL/GenBank/DDBJ whole genome shotgun (WGS) entry which is preliminary data.</text>
</comment>
<dbReference type="PANTHER" id="PTHR35908:SF1">
    <property type="entry name" value="CONSERVED PROTEIN"/>
    <property type="match status" value="1"/>
</dbReference>
<protein>
    <submittedName>
        <fullName evidence="2">VOC family protein</fullName>
    </submittedName>
</protein>
<dbReference type="CDD" id="cd06587">
    <property type="entry name" value="VOC"/>
    <property type="match status" value="1"/>
</dbReference>
<gene>
    <name evidence="2" type="ORF">ACFPET_09990</name>
</gene>
<keyword evidence="3" id="KW-1185">Reference proteome</keyword>
<dbReference type="Gene3D" id="3.10.180.10">
    <property type="entry name" value="2,3-Dihydroxybiphenyl 1,2-Dioxygenase, domain 1"/>
    <property type="match status" value="1"/>
</dbReference>
<dbReference type="Pfam" id="PF18029">
    <property type="entry name" value="Glyoxalase_6"/>
    <property type="match status" value="1"/>
</dbReference>
<accession>A0ABV8TXN6</accession>
<dbReference type="SUPFAM" id="SSF54593">
    <property type="entry name" value="Glyoxalase/Bleomycin resistance protein/Dihydroxybiphenyl dioxygenase"/>
    <property type="match status" value="1"/>
</dbReference>
<dbReference type="PROSITE" id="PS51819">
    <property type="entry name" value="VOC"/>
    <property type="match status" value="1"/>
</dbReference>
<organism evidence="2 3">
    <name type="scientific">Salininema proteolyticum</name>
    <dbReference type="NCBI Taxonomy" id="1607685"/>
    <lineage>
        <taxon>Bacteria</taxon>
        <taxon>Bacillati</taxon>
        <taxon>Actinomycetota</taxon>
        <taxon>Actinomycetes</taxon>
        <taxon>Glycomycetales</taxon>
        <taxon>Glycomycetaceae</taxon>
        <taxon>Salininema</taxon>
    </lineage>
</organism>